<accession>A0A9W9HCL2</accession>
<reference evidence="2" key="2">
    <citation type="journal article" date="2023" name="IMA Fungus">
        <title>Comparative genomic study of the Penicillium genus elucidates a diverse pangenome and 15 lateral gene transfer events.</title>
        <authorList>
            <person name="Petersen C."/>
            <person name="Sorensen T."/>
            <person name="Nielsen M.R."/>
            <person name="Sondergaard T.E."/>
            <person name="Sorensen J.L."/>
            <person name="Fitzpatrick D.A."/>
            <person name="Frisvad J.C."/>
            <person name="Nielsen K.L."/>
        </authorList>
    </citation>
    <scope>NUCLEOTIDE SEQUENCE</scope>
    <source>
        <strain evidence="2">IBT 22155</strain>
    </source>
</reference>
<dbReference type="AlphaFoldDB" id="A0A9W9HCL2"/>
<keyword evidence="1" id="KW-0732">Signal</keyword>
<dbReference type="GeneID" id="81401912"/>
<protein>
    <recommendedName>
        <fullName evidence="4">NlpC/P60 domain-containing protein</fullName>
    </recommendedName>
</protein>
<dbReference type="Gene3D" id="2.30.30.40">
    <property type="entry name" value="SH3 Domains"/>
    <property type="match status" value="1"/>
</dbReference>
<comment type="caution">
    <text evidence="2">The sequence shown here is derived from an EMBL/GenBank/DDBJ whole genome shotgun (WGS) entry which is preliminary data.</text>
</comment>
<dbReference type="OrthoDB" id="5358886at2759"/>
<dbReference type="RefSeq" id="XP_056524855.1">
    <property type="nucleotide sequence ID" value="XM_056662742.1"/>
</dbReference>
<name>A0A9W9HCL2_9EURO</name>
<dbReference type="EMBL" id="JAPQKL010000002">
    <property type="protein sequence ID" value="KAJ5143211.1"/>
    <property type="molecule type" value="Genomic_DNA"/>
</dbReference>
<feature type="signal peptide" evidence="1">
    <location>
        <begin position="1"/>
        <end position="19"/>
    </location>
</feature>
<evidence type="ECO:0008006" key="4">
    <source>
        <dbReference type="Google" id="ProtNLM"/>
    </source>
</evidence>
<evidence type="ECO:0000313" key="3">
    <source>
        <dbReference type="Proteomes" id="UP001149079"/>
    </source>
</evidence>
<feature type="chain" id="PRO_5040818421" description="NlpC/P60 domain-containing protein" evidence="1">
    <location>
        <begin position="20"/>
        <end position="250"/>
    </location>
</feature>
<dbReference type="Gene3D" id="3.90.1720.10">
    <property type="entry name" value="endopeptidase domain like (from Nostoc punctiforme)"/>
    <property type="match status" value="1"/>
</dbReference>
<reference evidence="2" key="1">
    <citation type="submission" date="2022-11" db="EMBL/GenBank/DDBJ databases">
        <authorList>
            <person name="Petersen C."/>
        </authorList>
    </citation>
    <scope>NUCLEOTIDE SEQUENCE</scope>
    <source>
        <strain evidence="2">IBT 22155</strain>
    </source>
</reference>
<keyword evidence="3" id="KW-1185">Reference proteome</keyword>
<sequence>MQLTNLALTLTAAFSIANAYKISTSDGAVNCRKGASTSDAVVTTYDNGVDVTISCQTYGENIQGNNIWDKTSDGCYVSDYYVKTGSDSMVTDNCDGGSSGDGDSSYQGEISRDEILSRGEYWVSRHVPYSMSAYYPDPDGRDYRTDCSGFVSMALHASAPGLNTVSLPDIAESIAWEDIQPGDFVGTLGAGTGGADGHVTLFKSWVDSSKKEYNTLECQGTYGCVADRREVGWKVGSHTSKPYRYIKVKE</sequence>
<gene>
    <name evidence="2" type="ORF">N7515_001998</name>
</gene>
<evidence type="ECO:0000256" key="1">
    <source>
        <dbReference type="SAM" id="SignalP"/>
    </source>
</evidence>
<evidence type="ECO:0000313" key="2">
    <source>
        <dbReference type="EMBL" id="KAJ5143211.1"/>
    </source>
</evidence>
<organism evidence="2 3">
    <name type="scientific">Penicillium bovifimosum</name>
    <dbReference type="NCBI Taxonomy" id="126998"/>
    <lineage>
        <taxon>Eukaryota</taxon>
        <taxon>Fungi</taxon>
        <taxon>Dikarya</taxon>
        <taxon>Ascomycota</taxon>
        <taxon>Pezizomycotina</taxon>
        <taxon>Eurotiomycetes</taxon>
        <taxon>Eurotiomycetidae</taxon>
        <taxon>Eurotiales</taxon>
        <taxon>Aspergillaceae</taxon>
        <taxon>Penicillium</taxon>
    </lineage>
</organism>
<dbReference type="Proteomes" id="UP001149079">
    <property type="component" value="Unassembled WGS sequence"/>
</dbReference>
<proteinExistence type="predicted"/>